<dbReference type="Proteomes" id="UP000813463">
    <property type="component" value="Chromosome 3"/>
</dbReference>
<dbReference type="Pfam" id="PF14223">
    <property type="entry name" value="Retrotran_gag_2"/>
    <property type="match status" value="1"/>
</dbReference>
<feature type="compositionally biased region" description="Low complexity" evidence="1">
    <location>
        <begin position="160"/>
        <end position="176"/>
    </location>
</feature>
<name>A0A9R0K337_SPIOL</name>
<keyword evidence="2" id="KW-1185">Reference proteome</keyword>
<feature type="region of interest" description="Disordered" evidence="1">
    <location>
        <begin position="147"/>
        <end position="216"/>
    </location>
</feature>
<evidence type="ECO:0000313" key="3">
    <source>
        <dbReference type="RefSeq" id="XP_021856705.2"/>
    </source>
</evidence>
<accession>A0A9R0K337</accession>
<gene>
    <name evidence="3" type="primary">LOC110795977</name>
</gene>
<dbReference type="KEGG" id="soe:110795977"/>
<evidence type="ECO:0000313" key="2">
    <source>
        <dbReference type="Proteomes" id="UP000813463"/>
    </source>
</evidence>
<sequence length="216" mass="23989">MVYSVLDHIIPPTDETELCASLAAKAADLPFWKRLDVVVLQWIYATVSPDILTSILVVDDLAAYAWKRVHQIFLDNQNYRAASLETELTTTKRDEFSSIVAYYNRMKSIADQLANVGSPISDQCLVLRTLAERARDLESATALIVDDENASPPPSHHHGGNPNNHGRNSNNNYNNNRGRRNYNNRGKGNNNNNNHNRGCNSGRGSGQPNNHQPAVA</sequence>
<dbReference type="AlphaFoldDB" id="A0A9R0K337"/>
<feature type="compositionally biased region" description="Polar residues" evidence="1">
    <location>
        <begin position="207"/>
        <end position="216"/>
    </location>
</feature>
<protein>
    <recommendedName>
        <fullName evidence="4">Retrotransposon gag domain-containing protein</fullName>
    </recommendedName>
</protein>
<reference evidence="2" key="1">
    <citation type="journal article" date="2021" name="Nat. Commun.">
        <title>Genomic analyses provide insights into spinach domestication and the genetic basis of agronomic traits.</title>
        <authorList>
            <person name="Cai X."/>
            <person name="Sun X."/>
            <person name="Xu C."/>
            <person name="Sun H."/>
            <person name="Wang X."/>
            <person name="Ge C."/>
            <person name="Zhang Z."/>
            <person name="Wang Q."/>
            <person name="Fei Z."/>
            <person name="Jiao C."/>
            <person name="Wang Q."/>
        </authorList>
    </citation>
    <scope>NUCLEOTIDE SEQUENCE [LARGE SCALE GENOMIC DNA]</scope>
    <source>
        <strain evidence="2">cv. Varoflay</strain>
    </source>
</reference>
<feature type="compositionally biased region" description="Low complexity" evidence="1">
    <location>
        <begin position="183"/>
        <end position="202"/>
    </location>
</feature>
<dbReference type="GeneID" id="110795977"/>
<evidence type="ECO:0000256" key="1">
    <source>
        <dbReference type="SAM" id="MobiDB-lite"/>
    </source>
</evidence>
<proteinExistence type="predicted"/>
<reference evidence="3" key="2">
    <citation type="submission" date="2025-08" db="UniProtKB">
        <authorList>
            <consortium name="RefSeq"/>
        </authorList>
    </citation>
    <scope>IDENTIFICATION</scope>
    <source>
        <tissue evidence="3">Leaf</tissue>
    </source>
</reference>
<organism evidence="2 3">
    <name type="scientific">Spinacia oleracea</name>
    <name type="common">Spinach</name>
    <dbReference type="NCBI Taxonomy" id="3562"/>
    <lineage>
        <taxon>Eukaryota</taxon>
        <taxon>Viridiplantae</taxon>
        <taxon>Streptophyta</taxon>
        <taxon>Embryophyta</taxon>
        <taxon>Tracheophyta</taxon>
        <taxon>Spermatophyta</taxon>
        <taxon>Magnoliopsida</taxon>
        <taxon>eudicotyledons</taxon>
        <taxon>Gunneridae</taxon>
        <taxon>Pentapetalae</taxon>
        <taxon>Caryophyllales</taxon>
        <taxon>Chenopodiaceae</taxon>
        <taxon>Chenopodioideae</taxon>
        <taxon>Anserineae</taxon>
        <taxon>Spinacia</taxon>
    </lineage>
</organism>
<evidence type="ECO:0008006" key="4">
    <source>
        <dbReference type="Google" id="ProtNLM"/>
    </source>
</evidence>
<dbReference type="PANTHER" id="PTHR47481">
    <property type="match status" value="1"/>
</dbReference>
<dbReference type="RefSeq" id="XP_021856705.2">
    <property type="nucleotide sequence ID" value="XM_022001013.2"/>
</dbReference>
<dbReference type="PANTHER" id="PTHR47481:SF42">
    <property type="entry name" value="RHO GTPASE-ACTIVATING PROTEIN GACK-LIKE"/>
    <property type="match status" value="1"/>
</dbReference>